<dbReference type="STRING" id="4795.A0A225X466"/>
<name>A0A225X466_9STRA</name>
<dbReference type="Proteomes" id="UP000198211">
    <property type="component" value="Unassembled WGS sequence"/>
</dbReference>
<proteinExistence type="predicted"/>
<feature type="coiled-coil region" evidence="1">
    <location>
        <begin position="1"/>
        <end position="67"/>
    </location>
</feature>
<evidence type="ECO:0000313" key="4">
    <source>
        <dbReference type="Proteomes" id="UP000198211"/>
    </source>
</evidence>
<protein>
    <submittedName>
        <fullName evidence="3">Myosin</fullName>
    </submittedName>
</protein>
<gene>
    <name evidence="3" type="ORF">PHMEG_000851</name>
</gene>
<dbReference type="OrthoDB" id="2130750at2759"/>
<organism evidence="3 4">
    <name type="scientific">Phytophthora megakarya</name>
    <dbReference type="NCBI Taxonomy" id="4795"/>
    <lineage>
        <taxon>Eukaryota</taxon>
        <taxon>Sar</taxon>
        <taxon>Stramenopiles</taxon>
        <taxon>Oomycota</taxon>
        <taxon>Peronosporomycetes</taxon>
        <taxon>Peronosporales</taxon>
        <taxon>Peronosporaceae</taxon>
        <taxon>Phytophthora</taxon>
    </lineage>
</organism>
<evidence type="ECO:0000256" key="2">
    <source>
        <dbReference type="SAM" id="MobiDB-lite"/>
    </source>
</evidence>
<evidence type="ECO:0000313" key="3">
    <source>
        <dbReference type="EMBL" id="OWZ24147.1"/>
    </source>
</evidence>
<feature type="region of interest" description="Disordered" evidence="2">
    <location>
        <begin position="251"/>
        <end position="317"/>
    </location>
</feature>
<dbReference type="SUPFAM" id="SSF57997">
    <property type="entry name" value="Tropomyosin"/>
    <property type="match status" value="1"/>
</dbReference>
<reference evidence="4" key="1">
    <citation type="submission" date="2017-03" db="EMBL/GenBank/DDBJ databases">
        <title>Phytopthora megakarya and P. palmivora, two closely related causual agents of cacao black pod achieved similar genome size and gene model numbers by different mechanisms.</title>
        <authorList>
            <person name="Ali S."/>
            <person name="Shao J."/>
            <person name="Larry D.J."/>
            <person name="Kronmiller B."/>
            <person name="Shen D."/>
            <person name="Strem M.D."/>
            <person name="Melnick R.L."/>
            <person name="Guiltinan M.J."/>
            <person name="Tyler B.M."/>
            <person name="Meinhardt L.W."/>
            <person name="Bailey B.A."/>
        </authorList>
    </citation>
    <scope>NUCLEOTIDE SEQUENCE [LARGE SCALE GENOMIC DNA]</scope>
    <source>
        <strain evidence="4">zdho120</strain>
    </source>
</reference>
<sequence>MHLSESTLRQKNQELEEFKRDLWRLNEELADATQRIDSGRQDITTREKKLLKERKKMEHEIVQLVHRIELTGQRNFEFGEKVIALAKQSKVDQTDLVALSSQVKSYKDQVKTLECQLGQIHHRTGQESDTVRDLHRQLSDVTCLKESYEVEINKLRQMLEHVQSDYGVAKQQRDEAVKRVRLLVQCRDNMKVTAEDHTTELVEEIEVLQHQMDSERKRCAVLLANEKTLLRDLQERNAAIAKLQHTVSVLQHQSHEKTSSDRSCNSTPTRRRRSRRSSGAGTPVSSSNQSTVPTASSLSPRRYLHNPQPEPQVQLRQSNSAMTPANEMEHLLSNLERISDFSAQVQQLHP</sequence>
<accession>A0A225X466</accession>
<feature type="compositionally biased region" description="Polar residues" evidence="2">
    <location>
        <begin position="279"/>
        <end position="299"/>
    </location>
</feature>
<comment type="caution">
    <text evidence="3">The sequence shown here is derived from an EMBL/GenBank/DDBJ whole genome shotgun (WGS) entry which is preliminary data.</text>
</comment>
<evidence type="ECO:0000256" key="1">
    <source>
        <dbReference type="SAM" id="Coils"/>
    </source>
</evidence>
<keyword evidence="1" id="KW-0175">Coiled coil</keyword>
<dbReference type="EMBL" id="NBNE01000026">
    <property type="protein sequence ID" value="OWZ24147.1"/>
    <property type="molecule type" value="Genomic_DNA"/>
</dbReference>
<keyword evidence="4" id="KW-1185">Reference proteome</keyword>
<dbReference type="AlphaFoldDB" id="A0A225X466"/>